<dbReference type="GO" id="GO:0045943">
    <property type="term" value="P:positive regulation of transcription by RNA polymerase I"/>
    <property type="evidence" value="ECO:0007669"/>
    <property type="project" value="TreeGrafter"/>
</dbReference>
<dbReference type="InterPro" id="IPR001680">
    <property type="entry name" value="WD40_rpt"/>
</dbReference>
<dbReference type="PANTHER" id="PTHR19924">
    <property type="entry name" value="UTP15 U3 SMALL NUCLEOLAR RNA-ASSOCIATED PROTEIN 15 FAMILY MEMBER"/>
    <property type="match status" value="1"/>
</dbReference>
<evidence type="ECO:0000313" key="7">
    <source>
        <dbReference type="Proteomes" id="UP001187531"/>
    </source>
</evidence>
<dbReference type="GO" id="GO:0005730">
    <property type="term" value="C:nucleolus"/>
    <property type="evidence" value="ECO:0007669"/>
    <property type="project" value="UniProtKB-SubCell"/>
</dbReference>
<dbReference type="SMART" id="SM00320">
    <property type="entry name" value="WD40"/>
    <property type="match status" value="4"/>
</dbReference>
<feature type="repeat" description="WD" evidence="5">
    <location>
        <begin position="148"/>
        <end position="190"/>
    </location>
</feature>
<keyword evidence="3" id="KW-0677">Repeat</keyword>
<evidence type="ECO:0000256" key="4">
    <source>
        <dbReference type="ARBA" id="ARBA00023242"/>
    </source>
</evidence>
<dbReference type="Proteomes" id="UP001187531">
    <property type="component" value="Unassembled WGS sequence"/>
</dbReference>
<reference evidence="6" key="1">
    <citation type="submission" date="2023-07" db="EMBL/GenBank/DDBJ databases">
        <title>Chromosome-level genome assembly of Artemia franciscana.</title>
        <authorList>
            <person name="Jo E."/>
        </authorList>
    </citation>
    <scope>NUCLEOTIDE SEQUENCE</scope>
    <source>
        <tissue evidence="6">Whole body</tissue>
    </source>
</reference>
<dbReference type="GO" id="GO:0006364">
    <property type="term" value="P:rRNA processing"/>
    <property type="evidence" value="ECO:0007669"/>
    <property type="project" value="TreeGrafter"/>
</dbReference>
<comment type="caution">
    <text evidence="6">The sequence shown here is derived from an EMBL/GenBank/DDBJ whole genome shotgun (WGS) entry which is preliminary data.</text>
</comment>
<protein>
    <submittedName>
        <fullName evidence="6">Uncharacterized protein</fullName>
    </submittedName>
</protein>
<comment type="subcellular location">
    <subcellularLocation>
        <location evidence="1">Nucleus</location>
        <location evidence="1">Nucleolus</location>
    </subcellularLocation>
</comment>
<feature type="repeat" description="WD" evidence="5">
    <location>
        <begin position="106"/>
        <end position="147"/>
    </location>
</feature>
<keyword evidence="4" id="KW-0539">Nucleus</keyword>
<dbReference type="PROSITE" id="PS50294">
    <property type="entry name" value="WD_REPEATS_REGION"/>
    <property type="match status" value="1"/>
</dbReference>
<dbReference type="Gene3D" id="2.130.10.10">
    <property type="entry name" value="YVTN repeat-like/Quinoprotein amine dehydrogenase"/>
    <property type="match status" value="1"/>
</dbReference>
<dbReference type="InterPro" id="IPR015943">
    <property type="entry name" value="WD40/YVTN_repeat-like_dom_sf"/>
</dbReference>
<evidence type="ECO:0000256" key="1">
    <source>
        <dbReference type="ARBA" id="ARBA00004604"/>
    </source>
</evidence>
<dbReference type="SUPFAM" id="SSF50978">
    <property type="entry name" value="WD40 repeat-like"/>
    <property type="match status" value="1"/>
</dbReference>
<dbReference type="EMBL" id="JAVRJZ010000005">
    <property type="protein sequence ID" value="KAK2722374.1"/>
    <property type="molecule type" value="Genomic_DNA"/>
</dbReference>
<evidence type="ECO:0000256" key="2">
    <source>
        <dbReference type="ARBA" id="ARBA00022574"/>
    </source>
</evidence>
<accession>A0AA88I6S9</accession>
<dbReference type="Pfam" id="PF00400">
    <property type="entry name" value="WD40"/>
    <property type="match status" value="3"/>
</dbReference>
<keyword evidence="2 5" id="KW-0853">WD repeat</keyword>
<keyword evidence="7" id="KW-1185">Reference proteome</keyword>
<name>A0AA88I6S9_ARTSF</name>
<dbReference type="AlphaFoldDB" id="A0AA88I6S9"/>
<proteinExistence type="predicted"/>
<organism evidence="6 7">
    <name type="scientific">Artemia franciscana</name>
    <name type="common">Brine shrimp</name>
    <name type="synonym">Artemia sanfranciscana</name>
    <dbReference type="NCBI Taxonomy" id="6661"/>
    <lineage>
        <taxon>Eukaryota</taxon>
        <taxon>Metazoa</taxon>
        <taxon>Ecdysozoa</taxon>
        <taxon>Arthropoda</taxon>
        <taxon>Crustacea</taxon>
        <taxon>Branchiopoda</taxon>
        <taxon>Anostraca</taxon>
        <taxon>Artemiidae</taxon>
        <taxon>Artemia</taxon>
    </lineage>
</organism>
<evidence type="ECO:0000256" key="3">
    <source>
        <dbReference type="ARBA" id="ARBA00022737"/>
    </source>
</evidence>
<evidence type="ECO:0000256" key="5">
    <source>
        <dbReference type="PROSITE-ProRule" id="PRU00221"/>
    </source>
</evidence>
<sequence>MFNSLTTQLLVQAHGQIQSPVLVKEYGAIDYIDVSPTEPYKIAVSCSSRVQIYCPLTHQVFRQLTRFKEATHGAVYRSDGKLILAGSDDKHVRLFDPIRKDLLRMYKGHTAPVYRCKFLPDSTKLASFSDDRTACIWDLPTETQLNKFEGHTDYIRAGAASYTSSEILLTGSYDHMVKLYDARSGNSNVLTMDHGAQVESVLMYPSGTVVASVGM</sequence>
<gene>
    <name evidence="6" type="ORF">QYM36_002792</name>
</gene>
<dbReference type="InterPro" id="IPR036322">
    <property type="entry name" value="WD40_repeat_dom_sf"/>
</dbReference>
<dbReference type="PANTHER" id="PTHR19924:SF26">
    <property type="entry name" value="U3 SMALL NUCLEOLAR RNA-ASSOCIATED PROTEIN 15 HOMOLOG"/>
    <property type="match status" value="1"/>
</dbReference>
<evidence type="ECO:0000313" key="6">
    <source>
        <dbReference type="EMBL" id="KAK2722374.1"/>
    </source>
</evidence>
<dbReference type="PROSITE" id="PS50082">
    <property type="entry name" value="WD_REPEATS_2"/>
    <property type="match status" value="2"/>
</dbReference>